<protein>
    <submittedName>
        <fullName evidence="3">Arsenical pump-driving ATPase</fullName>
    </submittedName>
</protein>
<dbReference type="InterPro" id="IPR025723">
    <property type="entry name" value="ArsA/GET3_ATPase-like"/>
</dbReference>
<keyword evidence="4" id="KW-1185">Reference proteome</keyword>
<evidence type="ECO:0000313" key="3">
    <source>
        <dbReference type="EMBL" id="RUT47367.1"/>
    </source>
</evidence>
<dbReference type="NCBIfam" id="TIGR00345">
    <property type="entry name" value="GET3_arsA_TRC40"/>
    <property type="match status" value="1"/>
</dbReference>
<dbReference type="InterPro" id="IPR016300">
    <property type="entry name" value="ATPase_ArsA/GET3"/>
</dbReference>
<dbReference type="AlphaFoldDB" id="A0A3S1DXF3"/>
<dbReference type="GO" id="GO:0016887">
    <property type="term" value="F:ATP hydrolysis activity"/>
    <property type="evidence" value="ECO:0007669"/>
    <property type="project" value="InterPro"/>
</dbReference>
<dbReference type="InterPro" id="IPR003593">
    <property type="entry name" value="AAA+_ATPase"/>
</dbReference>
<dbReference type="RefSeq" id="WP_127191243.1">
    <property type="nucleotide sequence ID" value="NZ_RZNY01000004.1"/>
</dbReference>
<dbReference type="CDD" id="cd02035">
    <property type="entry name" value="ArsA"/>
    <property type="match status" value="2"/>
</dbReference>
<dbReference type="OrthoDB" id="9780677at2"/>
<evidence type="ECO:0000259" key="2">
    <source>
        <dbReference type="SMART" id="SM00382"/>
    </source>
</evidence>
<dbReference type="NCBIfam" id="TIGR04291">
    <property type="entry name" value="arsen_driv_ArsA"/>
    <property type="match status" value="1"/>
</dbReference>
<evidence type="ECO:0000313" key="4">
    <source>
        <dbReference type="Proteomes" id="UP000279446"/>
    </source>
</evidence>
<dbReference type="PANTHER" id="PTHR10803:SF3">
    <property type="entry name" value="ATPASE GET3"/>
    <property type="match status" value="1"/>
</dbReference>
<dbReference type="Gene3D" id="3.40.50.300">
    <property type="entry name" value="P-loop containing nucleotide triphosphate hydrolases"/>
    <property type="match status" value="2"/>
</dbReference>
<name>A0A3S1DXF3_9BACL</name>
<evidence type="ECO:0000256" key="1">
    <source>
        <dbReference type="ARBA" id="ARBA00011040"/>
    </source>
</evidence>
<sequence length="589" mass="65263">MDFSPIELNNQYIFFTGKGGVGKTSVACSTAIALAGQGKKVLLISTDPASNLDDLFETTIGTEPTTINGVPGLYASNLDPEQAAREYRDQVVGPYRDILPQEAIQQIEEQLSGACTVEIAAFDEFTRLLSANESEFDHIVFDTAPTGHTLRLLQLPKAWSGFMDTNISGASCLGPLSGLGDKQEMYAKTVEALSDAKQTILILVSRPERTALQEAARASSELLELDITNQHLIINGVLHTQTDDPIAQIFHSRQVTTLLNIPVELKSFPKYEIPLKPYSLTGIKSLRGFFNTENEEDLVSEMDMSSLDDDTNLQRLAQLLDALKTKQNGVIMTMGKGGVGKTTVATAIAIGLASHGHRVHLTTTDPAAHLNLALGDDTEQKFPLLHVSRIDPKLETERYSNEIMEQNEKNLDEEGRALLKEDLASPCTEEIAVFRAFARIVEEADHGFVVIDTAPTGHTLLLLDAAEAYHREVQRSTGNIPDSVRNLLPRLRNPEETHVVIVTLPEATPVMEAERLQIDLNRAGIQPEWWVVNQSWQDIQTSEPVLQSRAISEKQWIQRVTEHSKYTVLVPWRATEPTGWRQLEHLIQD</sequence>
<dbReference type="GO" id="GO:0005524">
    <property type="term" value="F:ATP binding"/>
    <property type="evidence" value="ECO:0007669"/>
    <property type="project" value="InterPro"/>
</dbReference>
<dbReference type="PANTHER" id="PTHR10803">
    <property type="entry name" value="ARSENICAL PUMP-DRIVING ATPASE ARSENITE-TRANSLOCATING ATPASE"/>
    <property type="match status" value="1"/>
</dbReference>
<proteinExistence type="inferred from homology"/>
<dbReference type="SUPFAM" id="SSF52540">
    <property type="entry name" value="P-loop containing nucleoside triphosphate hydrolases"/>
    <property type="match status" value="2"/>
</dbReference>
<organism evidence="3 4">
    <name type="scientific">Paenibacillus anaericanus</name>
    <dbReference type="NCBI Taxonomy" id="170367"/>
    <lineage>
        <taxon>Bacteria</taxon>
        <taxon>Bacillati</taxon>
        <taxon>Bacillota</taxon>
        <taxon>Bacilli</taxon>
        <taxon>Bacillales</taxon>
        <taxon>Paenibacillaceae</taxon>
        <taxon>Paenibacillus</taxon>
    </lineage>
</organism>
<dbReference type="Pfam" id="PF02374">
    <property type="entry name" value="ArsA_ATPase"/>
    <property type="match status" value="3"/>
</dbReference>
<gene>
    <name evidence="3" type="primary">arsA</name>
    <name evidence="3" type="ORF">EJP82_06550</name>
</gene>
<accession>A0A3S1DXF3</accession>
<feature type="domain" description="AAA+ ATPase" evidence="2">
    <location>
        <begin position="9"/>
        <end position="228"/>
    </location>
</feature>
<feature type="domain" description="AAA+ ATPase" evidence="2">
    <location>
        <begin position="327"/>
        <end position="524"/>
    </location>
</feature>
<comment type="similarity">
    <text evidence="1">Belongs to the arsA ATPase family.</text>
</comment>
<reference evidence="3 4" key="1">
    <citation type="submission" date="2018-12" db="EMBL/GenBank/DDBJ databases">
        <authorList>
            <person name="Sun L."/>
            <person name="Chen Z."/>
        </authorList>
    </citation>
    <scope>NUCLEOTIDE SEQUENCE [LARGE SCALE GENOMIC DNA]</scope>
    <source>
        <strain evidence="3 4">DSM 15890</strain>
    </source>
</reference>
<dbReference type="InterPro" id="IPR027541">
    <property type="entry name" value="Ars_ATPase"/>
</dbReference>
<dbReference type="PIRSF" id="PIRSF001327">
    <property type="entry name" value="Arsenical_pump-driving_ATPase"/>
    <property type="match status" value="1"/>
</dbReference>
<comment type="caution">
    <text evidence="3">The sequence shown here is derived from an EMBL/GenBank/DDBJ whole genome shotgun (WGS) entry which is preliminary data.</text>
</comment>
<dbReference type="GO" id="GO:0015446">
    <property type="term" value="F:ATPase-coupled arsenite transmembrane transporter activity"/>
    <property type="evidence" value="ECO:0007669"/>
    <property type="project" value="InterPro"/>
</dbReference>
<dbReference type="Proteomes" id="UP000279446">
    <property type="component" value="Unassembled WGS sequence"/>
</dbReference>
<dbReference type="InterPro" id="IPR027417">
    <property type="entry name" value="P-loop_NTPase"/>
</dbReference>
<dbReference type="EMBL" id="RZNY01000004">
    <property type="protein sequence ID" value="RUT47367.1"/>
    <property type="molecule type" value="Genomic_DNA"/>
</dbReference>
<dbReference type="SMART" id="SM00382">
    <property type="entry name" value="AAA"/>
    <property type="match status" value="2"/>
</dbReference>